<dbReference type="GO" id="GO:0097237">
    <property type="term" value="P:cellular response to toxic substance"/>
    <property type="evidence" value="ECO:0007669"/>
    <property type="project" value="UniProtKB-ARBA"/>
</dbReference>
<comment type="similarity">
    <text evidence="1">Belongs to the class-II pyridine nucleotide-disulfide oxidoreductase family.</text>
</comment>
<dbReference type="AlphaFoldDB" id="A0A9P8MVF2"/>
<dbReference type="EMBL" id="JAIZPD010000007">
    <property type="protein sequence ID" value="KAH0961965.1"/>
    <property type="molecule type" value="Genomic_DNA"/>
</dbReference>
<evidence type="ECO:0000313" key="5">
    <source>
        <dbReference type="Proteomes" id="UP000824596"/>
    </source>
</evidence>
<evidence type="ECO:0000256" key="1">
    <source>
        <dbReference type="ARBA" id="ARBA00009333"/>
    </source>
</evidence>
<dbReference type="RefSeq" id="XP_044719478.1">
    <property type="nucleotide sequence ID" value="XM_044865516.1"/>
</dbReference>
<evidence type="ECO:0000256" key="3">
    <source>
        <dbReference type="ARBA" id="ARBA00023002"/>
    </source>
</evidence>
<evidence type="ECO:0008006" key="6">
    <source>
        <dbReference type="Google" id="ProtNLM"/>
    </source>
</evidence>
<dbReference type="InterPro" id="IPR036188">
    <property type="entry name" value="FAD/NAD-bd_sf"/>
</dbReference>
<keyword evidence="5" id="KW-1185">Reference proteome</keyword>
<keyword evidence="2" id="KW-0285">Flavoprotein</keyword>
<sequence length="368" mass="41591">MIIMITRSIGDPVIMFIMMQSLVRRRVLLIDSGVYRNGPTQHMHDVLGFDGVKPAYFRWAARKQISFYKTVSMKNGSVTKIKSTGSEGDTYFKVYRSHHGKQEVLTARKVILGTGLRDLLPKTPGVRENWGNGIYWCAWCDGFEHADQKIGVLKSLEKSIGTVRQILTLNRDIILFTNGTDTPQAREALEKTTPRWQKFLRQHSVKIENRPIKSIEKVRGGHTHGDPSLPSTPSDNLFRVNFRYGRPVFRNGFMLEEDPIQASKIGEKMGVHLFGGRLGINFNSMETNVPGVYAVGDANSDNSTNVPHAFWSGKRAAVSAHGAIGREDYNRDVKKQRKRAVVEDPRTIWNRMNGKVGDLLYAGEFDRL</sequence>
<dbReference type="PANTHER" id="PTHR48105">
    <property type="entry name" value="THIOREDOXIN REDUCTASE 1-RELATED-RELATED"/>
    <property type="match status" value="1"/>
</dbReference>
<gene>
    <name evidence="4" type="ORF">HRG_07045</name>
</gene>
<dbReference type="Proteomes" id="UP000824596">
    <property type="component" value="Unassembled WGS sequence"/>
</dbReference>
<evidence type="ECO:0000256" key="2">
    <source>
        <dbReference type="ARBA" id="ARBA00022630"/>
    </source>
</evidence>
<proteinExistence type="inferred from homology"/>
<accession>A0A9P8MVF2</accession>
<dbReference type="OrthoDB" id="4570620at2759"/>
<keyword evidence="3" id="KW-0560">Oxidoreductase</keyword>
<organism evidence="4 5">
    <name type="scientific">Hirsutella rhossiliensis</name>
    <dbReference type="NCBI Taxonomy" id="111463"/>
    <lineage>
        <taxon>Eukaryota</taxon>
        <taxon>Fungi</taxon>
        <taxon>Dikarya</taxon>
        <taxon>Ascomycota</taxon>
        <taxon>Pezizomycotina</taxon>
        <taxon>Sordariomycetes</taxon>
        <taxon>Hypocreomycetidae</taxon>
        <taxon>Hypocreales</taxon>
        <taxon>Ophiocordycipitaceae</taxon>
        <taxon>Hirsutella</taxon>
    </lineage>
</organism>
<dbReference type="GO" id="GO:0016491">
    <property type="term" value="F:oxidoreductase activity"/>
    <property type="evidence" value="ECO:0007669"/>
    <property type="project" value="UniProtKB-KW"/>
</dbReference>
<dbReference type="InterPro" id="IPR050097">
    <property type="entry name" value="Ferredoxin-NADP_redctase_2"/>
</dbReference>
<comment type="caution">
    <text evidence="4">The sequence shown here is derived from an EMBL/GenBank/DDBJ whole genome shotgun (WGS) entry which is preliminary data.</text>
</comment>
<dbReference type="GeneID" id="68356174"/>
<dbReference type="Gene3D" id="3.50.50.60">
    <property type="entry name" value="FAD/NAD(P)-binding domain"/>
    <property type="match status" value="3"/>
</dbReference>
<dbReference type="SUPFAM" id="SSF51905">
    <property type="entry name" value="FAD/NAD(P)-binding domain"/>
    <property type="match status" value="1"/>
</dbReference>
<name>A0A9P8MVF2_9HYPO</name>
<evidence type="ECO:0000313" key="4">
    <source>
        <dbReference type="EMBL" id="KAH0961965.1"/>
    </source>
</evidence>
<protein>
    <recommendedName>
        <fullName evidence="6">FAD/NAD(P)-binding domain-containing protein</fullName>
    </recommendedName>
</protein>
<reference evidence="4" key="1">
    <citation type="submission" date="2021-09" db="EMBL/GenBank/DDBJ databases">
        <title>A high-quality genome of the endoparasitic fungus Hirsutella rhossiliensis with a comparison of Hirsutella genomes reveals transposable elements contributing to genome size variation.</title>
        <authorList>
            <person name="Lin R."/>
            <person name="Jiao Y."/>
            <person name="Sun X."/>
            <person name="Ling J."/>
            <person name="Xie B."/>
            <person name="Cheng X."/>
        </authorList>
    </citation>
    <scope>NUCLEOTIDE SEQUENCE</scope>
    <source>
        <strain evidence="4">HR02</strain>
    </source>
</reference>
<dbReference type="PRINTS" id="PR00469">
    <property type="entry name" value="PNDRDTASEII"/>
</dbReference>